<proteinExistence type="predicted"/>
<reference evidence="1 2" key="1">
    <citation type="submission" date="2014-03" db="EMBL/GenBank/DDBJ databases">
        <title>Bradyrhizobium valentinum sp. nov., isolated from effective nodules of Lupinus mariae-josephae, a lupine endemic of basic-lime soils in Eastern Spain.</title>
        <authorList>
            <person name="Duran D."/>
            <person name="Rey L."/>
            <person name="Navarro A."/>
            <person name="Busquets A."/>
            <person name="Imperial J."/>
            <person name="Ruiz-Argueso T."/>
        </authorList>
    </citation>
    <scope>NUCLEOTIDE SEQUENCE [LARGE SCALE GENOMIC DNA]</scope>
    <source>
        <strain evidence="1 2">CCBAU 23086</strain>
    </source>
</reference>
<accession>A0A0R3MKI4</accession>
<protein>
    <submittedName>
        <fullName evidence="1">Uncharacterized protein</fullName>
    </submittedName>
</protein>
<name>A0A0R3MKI4_9BRAD</name>
<dbReference type="OrthoDB" id="8242286at2"/>
<sequence>MTDTDLFEQFFNIAWSVLERMDELGEPNDTSRFLIDNIACMMRRGERRRLLLSNAGIDAYRKRPIRLVS</sequence>
<dbReference type="Proteomes" id="UP000051660">
    <property type="component" value="Unassembled WGS sequence"/>
</dbReference>
<dbReference type="EMBL" id="LLYB01000113">
    <property type="protein sequence ID" value="KRR17808.1"/>
    <property type="molecule type" value="Genomic_DNA"/>
</dbReference>
<dbReference type="AlphaFoldDB" id="A0A0R3MKI4"/>
<dbReference type="RefSeq" id="WP_057861831.1">
    <property type="nucleotide sequence ID" value="NZ_LLYB01000113.1"/>
</dbReference>
<gene>
    <name evidence="1" type="ORF">CQ14_37585</name>
</gene>
<organism evidence="1 2">
    <name type="scientific">Bradyrhizobium lablabi</name>
    <dbReference type="NCBI Taxonomy" id="722472"/>
    <lineage>
        <taxon>Bacteria</taxon>
        <taxon>Pseudomonadati</taxon>
        <taxon>Pseudomonadota</taxon>
        <taxon>Alphaproteobacteria</taxon>
        <taxon>Hyphomicrobiales</taxon>
        <taxon>Nitrobacteraceae</taxon>
        <taxon>Bradyrhizobium</taxon>
    </lineage>
</organism>
<evidence type="ECO:0000313" key="1">
    <source>
        <dbReference type="EMBL" id="KRR17808.1"/>
    </source>
</evidence>
<evidence type="ECO:0000313" key="2">
    <source>
        <dbReference type="Proteomes" id="UP000051660"/>
    </source>
</evidence>
<comment type="caution">
    <text evidence="1">The sequence shown here is derived from an EMBL/GenBank/DDBJ whole genome shotgun (WGS) entry which is preliminary data.</text>
</comment>